<accession>A0A426TD96</accession>
<reference evidence="2 3" key="2">
    <citation type="submission" date="2018-12" db="EMBL/GenBank/DDBJ databases">
        <title>Whole-genome sequences of fifteen clinical Streptococcus suis strains isolated from pigs between 2006 and 2018.</title>
        <authorList>
            <person name="Stevens M.J.A."/>
            <person name="Cernela N."/>
            <person name="Spoerry Serrano N."/>
            <person name="Schmitt S."/>
            <person name="Schrenzel J."/>
            <person name="Stephan R."/>
        </authorList>
    </citation>
    <scope>NUCLEOTIDE SEQUENCE [LARGE SCALE GENOMIC DNA]</scope>
    <source>
        <strain evidence="2 3">PP422</strain>
    </source>
</reference>
<feature type="transmembrane region" description="Helical" evidence="1">
    <location>
        <begin position="39"/>
        <end position="58"/>
    </location>
</feature>
<keyword evidence="1" id="KW-0472">Membrane</keyword>
<gene>
    <name evidence="2" type="ORF">EI998_06435</name>
</gene>
<organism evidence="2 3">
    <name type="scientific">Streptococcus suis</name>
    <dbReference type="NCBI Taxonomy" id="1307"/>
    <lineage>
        <taxon>Bacteria</taxon>
        <taxon>Bacillati</taxon>
        <taxon>Bacillota</taxon>
        <taxon>Bacilli</taxon>
        <taxon>Lactobacillales</taxon>
        <taxon>Streptococcaceae</taxon>
        <taxon>Streptococcus</taxon>
    </lineage>
</organism>
<dbReference type="Pfam" id="PF11070">
    <property type="entry name" value="DUF2871"/>
    <property type="match status" value="1"/>
</dbReference>
<name>A0A426TD96_STRSU</name>
<feature type="transmembrane region" description="Helical" evidence="1">
    <location>
        <begin position="109"/>
        <end position="131"/>
    </location>
</feature>
<feature type="transmembrane region" description="Helical" evidence="1">
    <location>
        <begin position="70"/>
        <end position="89"/>
    </location>
</feature>
<sequence length="137" mass="14923">MKKYINIALIYAIAGLLSGLAYREIIKLTGFTGQTSLNLVHTHLFTLGMFLFMIVALFAQHHELEKIKSFRVFLVTYHIGLPLSAIMLAVRGMTQVLEMDLSKAVNASIAGLAGISHILVSVGIVSLLLALKKAAEN</sequence>
<comment type="caution">
    <text evidence="2">The sequence shown here is derived from an EMBL/GenBank/DDBJ whole genome shotgun (WGS) entry which is preliminary data.</text>
</comment>
<evidence type="ECO:0000313" key="3">
    <source>
        <dbReference type="Proteomes" id="UP000274117"/>
    </source>
</evidence>
<dbReference type="InterPro" id="IPR021299">
    <property type="entry name" value="DUF2871"/>
</dbReference>
<dbReference type="Proteomes" id="UP000274117">
    <property type="component" value="Unassembled WGS sequence"/>
</dbReference>
<proteinExistence type="predicted"/>
<dbReference type="EMBL" id="RSDO01000010">
    <property type="protein sequence ID" value="RRR52433.1"/>
    <property type="molecule type" value="Genomic_DNA"/>
</dbReference>
<evidence type="ECO:0000313" key="2">
    <source>
        <dbReference type="EMBL" id="RRR52433.1"/>
    </source>
</evidence>
<protein>
    <submittedName>
        <fullName evidence="2">DUF2871 domain-containing protein</fullName>
    </submittedName>
</protein>
<keyword evidence="1" id="KW-0812">Transmembrane</keyword>
<evidence type="ECO:0000256" key="1">
    <source>
        <dbReference type="SAM" id="Phobius"/>
    </source>
</evidence>
<reference evidence="2 3" key="1">
    <citation type="submission" date="2018-11" db="EMBL/GenBank/DDBJ databases">
        <authorList>
            <person name="Stevens M.J."/>
            <person name="Cernela N."/>
            <person name="Spoerry Serrano N."/>
            <person name="Schmitt S."/>
            <person name="Schrenzel J."/>
            <person name="Stephan R."/>
        </authorList>
    </citation>
    <scope>NUCLEOTIDE SEQUENCE [LARGE SCALE GENOMIC DNA]</scope>
    <source>
        <strain evidence="2 3">PP422</strain>
    </source>
</reference>
<keyword evidence="1" id="KW-1133">Transmembrane helix</keyword>
<dbReference type="AlphaFoldDB" id="A0A426TD96"/>